<dbReference type="InterPro" id="IPR008030">
    <property type="entry name" value="NmrA-like"/>
</dbReference>
<dbReference type="Pfam" id="PF05368">
    <property type="entry name" value="NmrA"/>
    <property type="match status" value="1"/>
</dbReference>
<dbReference type="RefSeq" id="WP_191297325.1">
    <property type="nucleotide sequence ID" value="NZ_BNAR01000002.1"/>
</dbReference>
<dbReference type="PANTHER" id="PTHR43162:SF1">
    <property type="entry name" value="PRESTALK A DIFFERENTIATION PROTEIN A"/>
    <property type="match status" value="1"/>
</dbReference>
<sequence length="277" mass="29426">MTILVTGATGNAGRQVVGELLALGHDVRALTRNAATARFPAGVEVVEGDLTRPETVPFDGVSGVHLLTNAGDDYAELHTGPELVARAEKAGVRRVTSLWSGSHSPLEDAVTASSLEWTVLRPVDFMSNTLSWAESVRLKGEVREPFAYPRSALVHEGDIGAVAAAVLARGGHGGRTYTLTGPESLSVPEQVAVIGEAIGREITYVEQTEQEARDEMLAAGRSAEVADFVLAWKRDMPAAGYTVVRDVEDVLGRPARSFASWAREHAGAFVSAAGTRR</sequence>
<dbReference type="EMBL" id="BNAR01000002">
    <property type="protein sequence ID" value="GHH34111.1"/>
    <property type="molecule type" value="Genomic_DNA"/>
</dbReference>
<dbReference type="Proteomes" id="UP000605568">
    <property type="component" value="Unassembled WGS sequence"/>
</dbReference>
<dbReference type="InterPro" id="IPR036291">
    <property type="entry name" value="NAD(P)-bd_dom_sf"/>
</dbReference>
<evidence type="ECO:0000313" key="2">
    <source>
        <dbReference type="EMBL" id="GHH34111.1"/>
    </source>
</evidence>
<proteinExistence type="predicted"/>
<feature type="domain" description="NmrA-like" evidence="1">
    <location>
        <begin position="2"/>
        <end position="95"/>
    </location>
</feature>
<reference evidence="3" key="1">
    <citation type="journal article" date="2019" name="Int. J. Syst. Evol. Microbiol.">
        <title>The Global Catalogue of Microorganisms (GCM) 10K type strain sequencing project: providing services to taxonomists for standard genome sequencing and annotation.</title>
        <authorList>
            <consortium name="The Broad Institute Genomics Platform"/>
            <consortium name="The Broad Institute Genome Sequencing Center for Infectious Disease"/>
            <person name="Wu L."/>
            <person name="Ma J."/>
        </authorList>
    </citation>
    <scope>NUCLEOTIDE SEQUENCE [LARGE SCALE GENOMIC DNA]</scope>
    <source>
        <strain evidence="3">CGMCC 4.7367</strain>
    </source>
</reference>
<name>A0ABQ3M8T4_9PSEU</name>
<dbReference type="PANTHER" id="PTHR43162">
    <property type="match status" value="1"/>
</dbReference>
<comment type="caution">
    <text evidence="2">The sequence shown here is derived from an EMBL/GenBank/DDBJ whole genome shotgun (WGS) entry which is preliminary data.</text>
</comment>
<organism evidence="2 3">
    <name type="scientific">Lentzea cavernae</name>
    <dbReference type="NCBI Taxonomy" id="2020703"/>
    <lineage>
        <taxon>Bacteria</taxon>
        <taxon>Bacillati</taxon>
        <taxon>Actinomycetota</taxon>
        <taxon>Actinomycetes</taxon>
        <taxon>Pseudonocardiales</taxon>
        <taxon>Pseudonocardiaceae</taxon>
        <taxon>Lentzea</taxon>
    </lineage>
</organism>
<gene>
    <name evidence="2" type="ORF">GCM10017774_17620</name>
</gene>
<keyword evidence="3" id="KW-1185">Reference proteome</keyword>
<protein>
    <submittedName>
        <fullName evidence="2">Nucleotide-diphosphate-sugar epimerase</fullName>
    </submittedName>
</protein>
<dbReference type="Gene3D" id="3.40.50.720">
    <property type="entry name" value="NAD(P)-binding Rossmann-like Domain"/>
    <property type="match status" value="1"/>
</dbReference>
<evidence type="ECO:0000313" key="3">
    <source>
        <dbReference type="Proteomes" id="UP000605568"/>
    </source>
</evidence>
<accession>A0ABQ3M8T4</accession>
<dbReference type="InterPro" id="IPR051604">
    <property type="entry name" value="Ergot_Alk_Oxidoreductase"/>
</dbReference>
<evidence type="ECO:0000259" key="1">
    <source>
        <dbReference type="Pfam" id="PF05368"/>
    </source>
</evidence>
<dbReference type="SUPFAM" id="SSF51735">
    <property type="entry name" value="NAD(P)-binding Rossmann-fold domains"/>
    <property type="match status" value="1"/>
</dbReference>
<dbReference type="Gene3D" id="3.90.25.10">
    <property type="entry name" value="UDP-galactose 4-epimerase, domain 1"/>
    <property type="match status" value="1"/>
</dbReference>